<gene>
    <name evidence="1" type="ORF">J5Y03_17215</name>
</gene>
<proteinExistence type="predicted"/>
<sequence>MTSVFYHLTSSCWYHNDSNDICKLGKNKLSINKIVNHTSSKDYLTFPVKKNDTHLGPIVAILTGKEREPFSGNYETFKRISNYIMNSGGIPIIVTPSSFVYKCVNAHYYCSNRKKWIQIQCPFPDLVYNRIPSPLLEKLPEYKKTIQLIKDFNIPFFNKGFCSKKEFVELLSKNRNLSKYLPPSVTIHSKEELLYYLVTWKSIYVKHHEASQGKGIFCFNLLTENQIEIQSSKGHSQICSLEKAWNFLRPFLHSTVIQKNIHSILSNGQKYDLRVLVHKQKEKYIVSGIGVRVANLNAITTHVPRGGSIMSVTKLSTPVNQFIINNLANEIGKALTNRFGPYYEFSMDIGRDKENHYYIFEVNSKPMVFDEEEIKKRGLENLVSLFYELTKFEP</sequence>
<organism evidence="1 2">
    <name type="scientific">Gottfriedia endophytica</name>
    <dbReference type="NCBI Taxonomy" id="2820819"/>
    <lineage>
        <taxon>Bacteria</taxon>
        <taxon>Bacillati</taxon>
        <taxon>Bacillota</taxon>
        <taxon>Bacilli</taxon>
        <taxon>Bacillales</taxon>
        <taxon>Bacillaceae</taxon>
        <taxon>Gottfriedia</taxon>
    </lineage>
</organism>
<dbReference type="Gene3D" id="3.30.470.20">
    <property type="entry name" value="ATP-grasp fold, B domain"/>
    <property type="match status" value="1"/>
</dbReference>
<dbReference type="SUPFAM" id="SSF56059">
    <property type="entry name" value="Glutathione synthetase ATP-binding domain-like"/>
    <property type="match status" value="1"/>
</dbReference>
<evidence type="ECO:0000313" key="2">
    <source>
        <dbReference type="Proteomes" id="UP000682134"/>
    </source>
</evidence>
<dbReference type="RefSeq" id="WP_209407242.1">
    <property type="nucleotide sequence ID" value="NZ_JAGIYQ010000016.1"/>
</dbReference>
<comment type="caution">
    <text evidence="1">The sequence shown here is derived from an EMBL/GenBank/DDBJ whole genome shotgun (WGS) entry which is preliminary data.</text>
</comment>
<reference evidence="1" key="1">
    <citation type="submission" date="2021-04" db="EMBL/GenBank/DDBJ databases">
        <title>Genome seq and assembly of Bacillus sp.</title>
        <authorList>
            <person name="Chhetri G."/>
        </authorList>
    </citation>
    <scope>NUCLEOTIDE SEQUENCE</scope>
    <source>
        <strain evidence="1">RG28</strain>
    </source>
</reference>
<accession>A0A940NS99</accession>
<name>A0A940NS99_9BACI</name>
<protein>
    <submittedName>
        <fullName evidence="1">YheC/YheD family protein</fullName>
    </submittedName>
</protein>
<dbReference type="AlphaFoldDB" id="A0A940NS99"/>
<keyword evidence="2" id="KW-1185">Reference proteome</keyword>
<dbReference type="Proteomes" id="UP000682134">
    <property type="component" value="Unassembled WGS sequence"/>
</dbReference>
<dbReference type="InterPro" id="IPR026838">
    <property type="entry name" value="YheC/D"/>
</dbReference>
<evidence type="ECO:0000313" key="1">
    <source>
        <dbReference type="EMBL" id="MBP0726900.1"/>
    </source>
</evidence>
<dbReference type="Pfam" id="PF14398">
    <property type="entry name" value="ATPgrasp_YheCD"/>
    <property type="match status" value="1"/>
</dbReference>
<dbReference type="EMBL" id="JAGIYQ010000016">
    <property type="protein sequence ID" value="MBP0726900.1"/>
    <property type="molecule type" value="Genomic_DNA"/>
</dbReference>